<dbReference type="Pfam" id="PF24681">
    <property type="entry name" value="Kelch_KLHDC2_KLHL20_DRC7"/>
    <property type="match status" value="1"/>
</dbReference>
<dbReference type="PANTHER" id="PTHR46063:SF1">
    <property type="entry name" value="KELCH DOMAIN-CONTAINING PROTEIN 4"/>
    <property type="match status" value="1"/>
</dbReference>
<protein>
    <submittedName>
        <fullName evidence="2">Kelch-type beta propeller</fullName>
    </submittedName>
</protein>
<evidence type="ECO:0000313" key="2">
    <source>
        <dbReference type="EMBL" id="VVC32553.1"/>
    </source>
</evidence>
<evidence type="ECO:0000256" key="1">
    <source>
        <dbReference type="SAM" id="MobiDB-lite"/>
    </source>
</evidence>
<dbReference type="InterPro" id="IPR015915">
    <property type="entry name" value="Kelch-typ_b-propeller"/>
</dbReference>
<dbReference type="Proteomes" id="UP000325440">
    <property type="component" value="Unassembled WGS sequence"/>
</dbReference>
<feature type="region of interest" description="Disordered" evidence="1">
    <location>
        <begin position="1"/>
        <end position="21"/>
    </location>
</feature>
<dbReference type="PANTHER" id="PTHR46063">
    <property type="entry name" value="KELCH DOMAIN-CONTAINING PROTEIN"/>
    <property type="match status" value="1"/>
</dbReference>
<dbReference type="AlphaFoldDB" id="A0A5E4MK17"/>
<feature type="compositionally biased region" description="Acidic residues" evidence="1">
    <location>
        <begin position="455"/>
        <end position="464"/>
    </location>
</feature>
<dbReference type="Gene3D" id="2.120.10.80">
    <property type="entry name" value="Kelch-type beta propeller"/>
    <property type="match status" value="3"/>
</dbReference>
<organism evidence="2 3">
    <name type="scientific">Cinara cedri</name>
    <dbReference type="NCBI Taxonomy" id="506608"/>
    <lineage>
        <taxon>Eukaryota</taxon>
        <taxon>Metazoa</taxon>
        <taxon>Ecdysozoa</taxon>
        <taxon>Arthropoda</taxon>
        <taxon>Hexapoda</taxon>
        <taxon>Insecta</taxon>
        <taxon>Pterygota</taxon>
        <taxon>Neoptera</taxon>
        <taxon>Paraneoptera</taxon>
        <taxon>Hemiptera</taxon>
        <taxon>Sternorrhyncha</taxon>
        <taxon>Aphidomorpha</taxon>
        <taxon>Aphidoidea</taxon>
        <taxon>Aphididae</taxon>
        <taxon>Lachninae</taxon>
        <taxon>Cinara</taxon>
    </lineage>
</organism>
<dbReference type="InterPro" id="IPR052588">
    <property type="entry name" value="Kelch_domain_protein"/>
</dbReference>
<name>A0A5E4MK17_9HEMI</name>
<sequence length="464" mass="52263">MGKNKKKGTSRVEKANAKKEKKIAQRIKKDIGKIGEQEVSIIVAHIEAKNKAKIKVIDTKIEYPSRRSNFTFVMHPDKDEIILFGGEFHNGKNTIVYNDLIFYNINHNTWTLVDAPGAPPSRSSHSAVSVAADNGQLWIFGGEFASPSEYQFYHYNDLWVFGLKNKNWTKIVAEGGPCARSGHRMVLSKRHLVLFGGFQDNTHNYQYFNDIYAFSLADYKWKTIKTSGQAPSPRSGCQMFVMEDGRIVVYGGYFKEKMKKDYDKGTILIDMYILTPEKGDIDFSNCRWSKVKQAGSLPTARCSLSGTSISGHSRAYLFGGVYDEELGEDDLTSTFYNDLFMLDMEQNTPTWRLISVKDKSNKLDSEVAQCSIDSESPSPRSHSGIAFKHNILYVFGGIVEKGSKSLTLNDFYSLDIKKLKKWNVIRNDDILKSVTSDSSSDDSMSTDESSSESSESSDEQMDTD</sequence>
<feature type="region of interest" description="Disordered" evidence="1">
    <location>
        <begin position="433"/>
        <end position="464"/>
    </location>
</feature>
<keyword evidence="3" id="KW-1185">Reference proteome</keyword>
<feature type="compositionally biased region" description="Low complexity" evidence="1">
    <location>
        <begin position="435"/>
        <end position="454"/>
    </location>
</feature>
<dbReference type="SUPFAM" id="SSF117281">
    <property type="entry name" value="Kelch motif"/>
    <property type="match status" value="2"/>
</dbReference>
<evidence type="ECO:0000313" key="3">
    <source>
        <dbReference type="Proteomes" id="UP000325440"/>
    </source>
</evidence>
<dbReference type="OrthoDB" id="4447at2759"/>
<accession>A0A5E4MK17</accession>
<dbReference type="EMBL" id="CABPRJ010000957">
    <property type="protein sequence ID" value="VVC32553.1"/>
    <property type="molecule type" value="Genomic_DNA"/>
</dbReference>
<reference evidence="2 3" key="1">
    <citation type="submission" date="2019-08" db="EMBL/GenBank/DDBJ databases">
        <authorList>
            <person name="Alioto T."/>
            <person name="Alioto T."/>
            <person name="Gomez Garrido J."/>
        </authorList>
    </citation>
    <scope>NUCLEOTIDE SEQUENCE [LARGE SCALE GENOMIC DNA]</scope>
</reference>
<proteinExistence type="predicted"/>
<gene>
    <name evidence="2" type="ORF">CINCED_3A020318</name>
</gene>